<keyword evidence="4" id="KW-1185">Reference proteome</keyword>
<dbReference type="PROSITE" id="PS51085">
    <property type="entry name" value="2FE2S_FER_2"/>
    <property type="match status" value="1"/>
</dbReference>
<reference evidence="3 4" key="1">
    <citation type="submission" date="2021-01" db="EMBL/GenBank/DDBJ databases">
        <title>Identification of strong promoters based on the transcriptome of Brevibacillus choshinensis.</title>
        <authorList>
            <person name="Yao D."/>
            <person name="Zhang K."/>
            <person name="Wu J."/>
        </authorList>
    </citation>
    <scope>NUCLEOTIDE SEQUENCE [LARGE SCALE GENOMIC DNA]</scope>
    <source>
        <strain evidence="3 4">HPD31-SP3</strain>
    </source>
</reference>
<feature type="domain" description="2Fe-2S ferredoxin-type" evidence="2">
    <location>
        <begin position="48"/>
        <end position="137"/>
    </location>
</feature>
<gene>
    <name evidence="3" type="ORF">JNE38_29195</name>
</gene>
<evidence type="ECO:0000256" key="1">
    <source>
        <dbReference type="SAM" id="MobiDB-lite"/>
    </source>
</evidence>
<dbReference type="SUPFAM" id="SSF54292">
    <property type="entry name" value="2Fe-2S ferredoxin-like"/>
    <property type="match status" value="1"/>
</dbReference>
<proteinExistence type="predicted"/>
<feature type="compositionally biased region" description="Polar residues" evidence="1">
    <location>
        <begin position="36"/>
        <end position="48"/>
    </location>
</feature>
<sequence>MRKPLTVGSLIPGRSIPSQPQITSLHTSPAPVAKKNGSSSTSRQQNVQHVRVKQRDQVFQVRAVPRETILSAALAQGQAIEYKCQQGQCGKCAVQLIEGSSCLSSPGNQEKDKLGSKLSQGYRLACQSTFRSMTQNS</sequence>
<accession>A0ABX7FMH7</accession>
<protein>
    <submittedName>
        <fullName evidence="3">(2Fe-2S)-binding protein</fullName>
    </submittedName>
</protein>
<evidence type="ECO:0000313" key="3">
    <source>
        <dbReference type="EMBL" id="QRG67459.1"/>
    </source>
</evidence>
<dbReference type="Pfam" id="PF00111">
    <property type="entry name" value="Fer2"/>
    <property type="match status" value="1"/>
</dbReference>
<dbReference type="InterPro" id="IPR012675">
    <property type="entry name" value="Beta-grasp_dom_sf"/>
</dbReference>
<evidence type="ECO:0000259" key="2">
    <source>
        <dbReference type="PROSITE" id="PS51085"/>
    </source>
</evidence>
<dbReference type="RefSeq" id="WP_203354514.1">
    <property type="nucleotide sequence ID" value="NZ_CP069127.1"/>
</dbReference>
<feature type="compositionally biased region" description="Polar residues" evidence="1">
    <location>
        <begin position="16"/>
        <end position="27"/>
    </location>
</feature>
<dbReference type="EMBL" id="CP069127">
    <property type="protein sequence ID" value="QRG67459.1"/>
    <property type="molecule type" value="Genomic_DNA"/>
</dbReference>
<evidence type="ECO:0000313" key="4">
    <source>
        <dbReference type="Proteomes" id="UP000596248"/>
    </source>
</evidence>
<dbReference type="Proteomes" id="UP000596248">
    <property type="component" value="Chromosome"/>
</dbReference>
<dbReference type="InterPro" id="IPR001041">
    <property type="entry name" value="2Fe-2S_ferredoxin-type"/>
</dbReference>
<dbReference type="CDD" id="cd00207">
    <property type="entry name" value="fer2"/>
    <property type="match status" value="1"/>
</dbReference>
<dbReference type="Gene3D" id="3.10.20.30">
    <property type="match status" value="1"/>
</dbReference>
<name>A0ABX7FMH7_BRECH</name>
<feature type="region of interest" description="Disordered" evidence="1">
    <location>
        <begin position="1"/>
        <end position="51"/>
    </location>
</feature>
<organism evidence="3 4">
    <name type="scientific">Brevibacillus choshinensis</name>
    <dbReference type="NCBI Taxonomy" id="54911"/>
    <lineage>
        <taxon>Bacteria</taxon>
        <taxon>Bacillati</taxon>
        <taxon>Bacillota</taxon>
        <taxon>Bacilli</taxon>
        <taxon>Bacillales</taxon>
        <taxon>Paenibacillaceae</taxon>
        <taxon>Brevibacillus</taxon>
    </lineage>
</organism>
<dbReference type="InterPro" id="IPR036010">
    <property type="entry name" value="2Fe-2S_ferredoxin-like_sf"/>
</dbReference>